<dbReference type="PROSITE" id="PS51462">
    <property type="entry name" value="NUDIX"/>
    <property type="match status" value="1"/>
</dbReference>
<comment type="cofactor">
    <cofactor evidence="2">
        <name>Zn(2+)</name>
        <dbReference type="ChEBI" id="CHEBI:29105"/>
    </cofactor>
</comment>
<dbReference type="PROSITE" id="PS00893">
    <property type="entry name" value="NUDIX_BOX"/>
    <property type="match status" value="1"/>
</dbReference>
<keyword evidence="6 10" id="KW-0378">Hydrolase</keyword>
<organism evidence="12 13">
    <name type="scientific">Tritonibacter aquimaris</name>
    <dbReference type="NCBI Taxonomy" id="2663379"/>
    <lineage>
        <taxon>Bacteria</taxon>
        <taxon>Pseudomonadati</taxon>
        <taxon>Pseudomonadota</taxon>
        <taxon>Alphaproteobacteria</taxon>
        <taxon>Rhodobacterales</taxon>
        <taxon>Paracoccaceae</taxon>
        <taxon>Tritonibacter</taxon>
    </lineage>
</organism>
<dbReference type="Pfam" id="PF09297">
    <property type="entry name" value="Zn_ribbon_NUD"/>
    <property type="match status" value="1"/>
</dbReference>
<dbReference type="InterPro" id="IPR020476">
    <property type="entry name" value="Nudix_hydrolase"/>
</dbReference>
<dbReference type="InterPro" id="IPR015375">
    <property type="entry name" value="NADH_PPase-like_N"/>
</dbReference>
<dbReference type="Gene3D" id="3.90.79.10">
    <property type="entry name" value="Nucleoside Triphosphate Pyrophosphohydrolase"/>
    <property type="match status" value="1"/>
</dbReference>
<dbReference type="Proteomes" id="UP000436694">
    <property type="component" value="Unassembled WGS sequence"/>
</dbReference>
<evidence type="ECO:0000256" key="10">
    <source>
        <dbReference type="RuleBase" id="RU003476"/>
    </source>
</evidence>
<dbReference type="CDD" id="cd03429">
    <property type="entry name" value="NUDIX_NADH_pyrophosphatase_Nudt13"/>
    <property type="match status" value="1"/>
</dbReference>
<sequence>MKYASSVTFGGGGLQRSAELRDQPGTLLKLWQKQGKAYLFWRGKPLMHASQNDALPSQLATLGTDHPLVAEHFETAVFLGLDAEGSGLFAVDLIGWIPEAADAAQLGNFIDDSLQQHPDLPAGQVFAELRGVMAHLSALDAEIAATAKAVLAWHASHRFCSSCGASSQMIQGGWQRRCPSCETGHFPRTDPVVIMLITKGDNVLVGRSPGWPEGMYSLLAGFVEPGETLEAAVRREVMEEVGVTVGEVGYMASQPWAFPMSLMIGCWGEAETTEINIDPNEIEDALWVSRQDMMDTQVGLHPKLKPARKGAIAGFLLEKWLADQVA</sequence>
<keyword evidence="7" id="KW-0460">Magnesium</keyword>
<dbReference type="InterPro" id="IPR015376">
    <property type="entry name" value="Znr_NADH_PPase"/>
</dbReference>
<comment type="caution">
    <text evidence="12">The sequence shown here is derived from an EMBL/GenBank/DDBJ whole genome shotgun (WGS) entry which is preliminary data.</text>
</comment>
<dbReference type="EC" id="3.6.1.22" evidence="4"/>
<evidence type="ECO:0000313" key="13">
    <source>
        <dbReference type="Proteomes" id="UP000436694"/>
    </source>
</evidence>
<dbReference type="GO" id="GO:0046872">
    <property type="term" value="F:metal ion binding"/>
    <property type="evidence" value="ECO:0007669"/>
    <property type="project" value="UniProtKB-KW"/>
</dbReference>
<dbReference type="Pfam" id="PF00293">
    <property type="entry name" value="NUDIX"/>
    <property type="match status" value="1"/>
</dbReference>
<keyword evidence="13" id="KW-1185">Reference proteome</keyword>
<dbReference type="InterPro" id="IPR000086">
    <property type="entry name" value="NUDIX_hydrolase_dom"/>
</dbReference>
<dbReference type="InterPro" id="IPR020084">
    <property type="entry name" value="NUDIX_hydrolase_CS"/>
</dbReference>
<keyword evidence="5" id="KW-0479">Metal-binding</keyword>
<dbReference type="Gene3D" id="3.90.79.20">
    <property type="match status" value="1"/>
</dbReference>
<dbReference type="InterPro" id="IPR015797">
    <property type="entry name" value="NUDIX_hydrolase-like_dom_sf"/>
</dbReference>
<reference evidence="12 13" key="1">
    <citation type="submission" date="2019-10" db="EMBL/GenBank/DDBJ databases">
        <title>Epibacterium sp. nov., isolated from seawater.</title>
        <authorList>
            <person name="Zhang X."/>
            <person name="Li N."/>
        </authorList>
    </citation>
    <scope>NUCLEOTIDE SEQUENCE [LARGE SCALE GENOMIC DNA]</scope>
    <source>
        <strain evidence="12 13">SM1969</strain>
    </source>
</reference>
<proteinExistence type="inferred from homology"/>
<dbReference type="InterPro" id="IPR050241">
    <property type="entry name" value="NAD-cap_RNA_hydrolase_NudC"/>
</dbReference>
<evidence type="ECO:0000313" key="12">
    <source>
        <dbReference type="EMBL" id="MQY42438.1"/>
    </source>
</evidence>
<dbReference type="PANTHER" id="PTHR42904:SF6">
    <property type="entry name" value="NAD-CAPPED RNA HYDROLASE NUDT12"/>
    <property type="match status" value="1"/>
</dbReference>
<dbReference type="GO" id="GO:0019677">
    <property type="term" value="P:NAD+ catabolic process"/>
    <property type="evidence" value="ECO:0007669"/>
    <property type="project" value="TreeGrafter"/>
</dbReference>
<comment type="similarity">
    <text evidence="3">Belongs to the Nudix hydrolase family. NudC subfamily.</text>
</comment>
<gene>
    <name evidence="12" type="primary">nudC</name>
    <name evidence="12" type="ORF">GG681_07265</name>
</gene>
<dbReference type="SUPFAM" id="SSF55811">
    <property type="entry name" value="Nudix"/>
    <property type="match status" value="1"/>
</dbReference>
<evidence type="ECO:0000259" key="11">
    <source>
        <dbReference type="PROSITE" id="PS51462"/>
    </source>
</evidence>
<feature type="domain" description="Nudix hydrolase" evidence="11">
    <location>
        <begin position="187"/>
        <end position="318"/>
    </location>
</feature>
<dbReference type="GO" id="GO:0005829">
    <property type="term" value="C:cytosol"/>
    <property type="evidence" value="ECO:0007669"/>
    <property type="project" value="TreeGrafter"/>
</dbReference>
<dbReference type="Pfam" id="PF09296">
    <property type="entry name" value="NUDIX-like"/>
    <property type="match status" value="1"/>
</dbReference>
<dbReference type="PRINTS" id="PR00502">
    <property type="entry name" value="NUDIXFAMILY"/>
</dbReference>
<comment type="catalytic activity">
    <reaction evidence="9">
        <text>a 5'-end NAD(+)-phospho-ribonucleoside in mRNA + H2O = a 5'-end phospho-adenosine-phospho-ribonucleoside in mRNA + beta-nicotinamide D-ribonucleotide + 2 H(+)</text>
        <dbReference type="Rhea" id="RHEA:60876"/>
        <dbReference type="Rhea" id="RHEA-COMP:15698"/>
        <dbReference type="Rhea" id="RHEA-COMP:15719"/>
        <dbReference type="ChEBI" id="CHEBI:14649"/>
        <dbReference type="ChEBI" id="CHEBI:15377"/>
        <dbReference type="ChEBI" id="CHEBI:15378"/>
        <dbReference type="ChEBI" id="CHEBI:144029"/>
        <dbReference type="ChEBI" id="CHEBI:144051"/>
    </reaction>
    <physiologicalReaction direction="left-to-right" evidence="9">
        <dbReference type="Rhea" id="RHEA:60877"/>
    </physiologicalReaction>
</comment>
<evidence type="ECO:0000256" key="7">
    <source>
        <dbReference type="ARBA" id="ARBA00022842"/>
    </source>
</evidence>
<evidence type="ECO:0000256" key="1">
    <source>
        <dbReference type="ARBA" id="ARBA00001946"/>
    </source>
</evidence>
<evidence type="ECO:0000256" key="8">
    <source>
        <dbReference type="ARBA" id="ARBA00023027"/>
    </source>
</evidence>
<dbReference type="RefSeq" id="WP_153546594.1">
    <property type="nucleotide sequence ID" value="NZ_WIXK01000003.1"/>
</dbReference>
<dbReference type="InterPro" id="IPR049734">
    <property type="entry name" value="NudC-like_C"/>
</dbReference>
<keyword evidence="8" id="KW-0520">NAD</keyword>
<protein>
    <recommendedName>
        <fullName evidence="4">NAD(+) diphosphatase</fullName>
        <ecNumber evidence="4">3.6.1.22</ecNumber>
    </recommendedName>
</protein>
<dbReference type="NCBIfam" id="NF001299">
    <property type="entry name" value="PRK00241.1"/>
    <property type="match status" value="1"/>
</dbReference>
<evidence type="ECO:0000256" key="9">
    <source>
        <dbReference type="ARBA" id="ARBA00023679"/>
    </source>
</evidence>
<dbReference type="GO" id="GO:0006742">
    <property type="term" value="P:NADP+ catabolic process"/>
    <property type="evidence" value="ECO:0007669"/>
    <property type="project" value="TreeGrafter"/>
</dbReference>
<accession>A0A844AT11</accession>
<evidence type="ECO:0000256" key="6">
    <source>
        <dbReference type="ARBA" id="ARBA00022801"/>
    </source>
</evidence>
<evidence type="ECO:0000256" key="5">
    <source>
        <dbReference type="ARBA" id="ARBA00022723"/>
    </source>
</evidence>
<dbReference type="GO" id="GO:0035529">
    <property type="term" value="F:NADH pyrophosphatase activity"/>
    <property type="evidence" value="ECO:0007669"/>
    <property type="project" value="TreeGrafter"/>
</dbReference>
<evidence type="ECO:0000256" key="4">
    <source>
        <dbReference type="ARBA" id="ARBA00012381"/>
    </source>
</evidence>
<evidence type="ECO:0000256" key="2">
    <source>
        <dbReference type="ARBA" id="ARBA00001947"/>
    </source>
</evidence>
<name>A0A844AT11_9RHOB</name>
<comment type="cofactor">
    <cofactor evidence="1">
        <name>Mg(2+)</name>
        <dbReference type="ChEBI" id="CHEBI:18420"/>
    </cofactor>
</comment>
<dbReference type="AlphaFoldDB" id="A0A844AT11"/>
<dbReference type="PANTHER" id="PTHR42904">
    <property type="entry name" value="NUDIX HYDROLASE, NUDC SUBFAMILY"/>
    <property type="match status" value="1"/>
</dbReference>
<evidence type="ECO:0000256" key="3">
    <source>
        <dbReference type="ARBA" id="ARBA00009595"/>
    </source>
</evidence>
<dbReference type="EMBL" id="WIXK01000003">
    <property type="protein sequence ID" value="MQY42438.1"/>
    <property type="molecule type" value="Genomic_DNA"/>
</dbReference>